<keyword evidence="1" id="KW-0175">Coiled coil</keyword>
<name>A0AAV7X551_9NEOP</name>
<evidence type="ECO:0000313" key="3">
    <source>
        <dbReference type="EMBL" id="KAJ1518796.1"/>
    </source>
</evidence>
<organism evidence="3 4">
    <name type="scientific">Megalurothrips usitatus</name>
    <name type="common">bean blossom thrips</name>
    <dbReference type="NCBI Taxonomy" id="439358"/>
    <lineage>
        <taxon>Eukaryota</taxon>
        <taxon>Metazoa</taxon>
        <taxon>Ecdysozoa</taxon>
        <taxon>Arthropoda</taxon>
        <taxon>Hexapoda</taxon>
        <taxon>Insecta</taxon>
        <taxon>Pterygota</taxon>
        <taxon>Neoptera</taxon>
        <taxon>Paraneoptera</taxon>
        <taxon>Thysanoptera</taxon>
        <taxon>Terebrantia</taxon>
        <taxon>Thripoidea</taxon>
        <taxon>Thripidae</taxon>
        <taxon>Megalurothrips</taxon>
    </lineage>
</organism>
<dbReference type="PANTHER" id="PTHR33332">
    <property type="entry name" value="REVERSE TRANSCRIPTASE DOMAIN-CONTAINING PROTEIN"/>
    <property type="match status" value="1"/>
</dbReference>
<keyword evidence="4" id="KW-1185">Reference proteome</keyword>
<gene>
    <name evidence="3" type="ORF">ONE63_011593</name>
</gene>
<reference evidence="3" key="1">
    <citation type="submission" date="2022-12" db="EMBL/GenBank/DDBJ databases">
        <title>Chromosome-level genome assembly of the bean flower thrips Megalurothrips usitatus.</title>
        <authorList>
            <person name="Ma L."/>
            <person name="Liu Q."/>
            <person name="Li H."/>
            <person name="Cai W."/>
        </authorList>
    </citation>
    <scope>NUCLEOTIDE SEQUENCE</scope>
    <source>
        <strain evidence="3">Cailab_2022a</strain>
    </source>
</reference>
<dbReference type="InterPro" id="IPR036691">
    <property type="entry name" value="Endo/exonu/phosph_ase_sf"/>
</dbReference>
<dbReference type="Gene3D" id="3.60.10.10">
    <property type="entry name" value="Endonuclease/exonuclease/phosphatase"/>
    <property type="match status" value="1"/>
</dbReference>
<dbReference type="EMBL" id="JAPTSV010000890">
    <property type="protein sequence ID" value="KAJ1518796.1"/>
    <property type="molecule type" value="Genomic_DNA"/>
</dbReference>
<sequence length="613" mass="69711">MFFIAGPCKVQEVSWRKTDKKSWKCPHCRKVKVSGESPVSPEESRSFMKSVNVFMASVNEKLDGMEELKRAVKFISEQYDDLINKFKDMEKEREEQRTQIAHLEDTMKKGEADVRALQRRLRDTEQYARNRNVELSGVEVTAGEDLKIIMKNIASKIEVPFHESDVDIIHRLPTRRGEGPPKIVAQFSARTTRNRWLKQKHQGGVIRSDAVVPGGTGSTRVFLNTHLTPEWQRLLWLSKQAGRPKGGFTDSGMEVIGVSETFFKLSSLKTLQNYTVFSADRNHIPASGGAALYVKDCYRTKHLYSSQGTFGQSDYVLVKVLVATVKILCVCVYRPPNAGLFNDFIQILSDHVGNYKYCFVCGDVNGRFGSGESMGINITESFQQLNITLIPFGDTYHIANKYHSSLDIISSNCPDLLMDWLEKIVYDQVIEFVDQRNLISPLQSGFRKGCGTISALLKVTNDIRKAMDKGYHTLLCLLDLSEAFDCLHHDLLLAKLRKMGFSVSVCNWFQSYLADRYFRVYVNEAMCSDWARMITGVPRGPLAETAVTLLSDDINNLLEYFAGHNLMLNIDKTQAQLKRNMPFLPPQIRELLVKSLIFPHIDYALPLLTFFFK</sequence>
<feature type="coiled-coil region" evidence="1">
    <location>
        <begin position="65"/>
        <end position="127"/>
    </location>
</feature>
<dbReference type="SUPFAM" id="SSF90257">
    <property type="entry name" value="Myosin rod fragments"/>
    <property type="match status" value="1"/>
</dbReference>
<feature type="domain" description="Reverse transcriptase" evidence="2">
    <location>
        <begin position="421"/>
        <end position="542"/>
    </location>
</feature>
<dbReference type="Proteomes" id="UP001075354">
    <property type="component" value="Unassembled WGS sequence"/>
</dbReference>
<dbReference type="SUPFAM" id="SSF56219">
    <property type="entry name" value="DNase I-like"/>
    <property type="match status" value="1"/>
</dbReference>
<accession>A0AAV7X551</accession>
<comment type="caution">
    <text evidence="3">The sequence shown here is derived from an EMBL/GenBank/DDBJ whole genome shotgun (WGS) entry which is preliminary data.</text>
</comment>
<dbReference type="Pfam" id="PF00078">
    <property type="entry name" value="RVT_1"/>
    <property type="match status" value="1"/>
</dbReference>
<protein>
    <recommendedName>
        <fullName evidence="2">Reverse transcriptase domain-containing protein</fullName>
    </recommendedName>
</protein>
<evidence type="ECO:0000256" key="1">
    <source>
        <dbReference type="SAM" id="Coils"/>
    </source>
</evidence>
<dbReference type="AlphaFoldDB" id="A0AAV7X551"/>
<evidence type="ECO:0000313" key="4">
    <source>
        <dbReference type="Proteomes" id="UP001075354"/>
    </source>
</evidence>
<dbReference type="InterPro" id="IPR000477">
    <property type="entry name" value="RT_dom"/>
</dbReference>
<proteinExistence type="predicted"/>
<evidence type="ECO:0000259" key="2">
    <source>
        <dbReference type="Pfam" id="PF00078"/>
    </source>
</evidence>